<dbReference type="GO" id="GO:0051276">
    <property type="term" value="P:chromosome organization"/>
    <property type="evidence" value="ECO:0007669"/>
    <property type="project" value="TreeGrafter"/>
</dbReference>
<evidence type="ECO:0000256" key="3">
    <source>
        <dbReference type="ARBA" id="ARBA00074730"/>
    </source>
</evidence>
<evidence type="ECO:0000313" key="6">
    <source>
        <dbReference type="Proteomes" id="UP000801492"/>
    </source>
</evidence>
<dbReference type="SMART" id="SM01023">
    <property type="entry name" value="BAF"/>
    <property type="match status" value="1"/>
</dbReference>
<dbReference type="Gene3D" id="1.10.150.40">
    <property type="entry name" value="Barrier-to-autointegration factor, BAF"/>
    <property type="match status" value="1"/>
</dbReference>
<keyword evidence="6" id="KW-1185">Reference proteome</keyword>
<dbReference type="InterPro" id="IPR004122">
    <property type="entry name" value="BAF_prot"/>
</dbReference>
<comment type="caution">
    <text evidence="5">The sequence shown here is derived from an EMBL/GenBank/DDBJ whole genome shotgun (WGS) entry which is preliminary data.</text>
</comment>
<organism evidence="5 6">
    <name type="scientific">Ignelater luminosus</name>
    <name type="common">Cucubano</name>
    <name type="synonym">Pyrophorus luminosus</name>
    <dbReference type="NCBI Taxonomy" id="2038154"/>
    <lineage>
        <taxon>Eukaryota</taxon>
        <taxon>Metazoa</taxon>
        <taxon>Ecdysozoa</taxon>
        <taxon>Arthropoda</taxon>
        <taxon>Hexapoda</taxon>
        <taxon>Insecta</taxon>
        <taxon>Pterygota</taxon>
        <taxon>Neoptera</taxon>
        <taxon>Endopterygota</taxon>
        <taxon>Coleoptera</taxon>
        <taxon>Polyphaga</taxon>
        <taxon>Elateriformia</taxon>
        <taxon>Elateroidea</taxon>
        <taxon>Elateridae</taxon>
        <taxon>Agrypninae</taxon>
        <taxon>Pyrophorini</taxon>
        <taxon>Ignelater</taxon>
    </lineage>
</organism>
<evidence type="ECO:0000256" key="4">
    <source>
        <dbReference type="ARBA" id="ARBA00079764"/>
    </source>
</evidence>
<dbReference type="InterPro" id="IPR051387">
    <property type="entry name" value="BAF"/>
</dbReference>
<dbReference type="AlphaFoldDB" id="A0A8K0DMU1"/>
<dbReference type="PANTHER" id="PTHR47507">
    <property type="entry name" value="BARRIER TO AUTOINTEGRATION FACTOR 2"/>
    <property type="match status" value="1"/>
</dbReference>
<protein>
    <recommendedName>
        <fullName evidence="3">Barrier-to-autointegration factor-like protein</fullName>
    </recommendedName>
    <alternativeName>
        <fullName evidence="4">Barrier-to-autointegration factor 2</fullName>
    </alternativeName>
</protein>
<dbReference type="GO" id="GO:0003677">
    <property type="term" value="F:DNA binding"/>
    <property type="evidence" value="ECO:0007669"/>
    <property type="project" value="InterPro"/>
</dbReference>
<gene>
    <name evidence="5" type="ORF">ILUMI_02936</name>
</gene>
<sequence length="123" mass="14309">MSRLNNNLEYQNSEQIDLPQDMIPICPNHEEKQNSNVSYYSCFTSEPIGNKPVTKLAGIGEILGKRLQEAGFDQAYVVLGQYLLLKRNKELFEEWMKDICKANSKQASDCYRCINEWCEEFLF</sequence>
<keyword evidence="2" id="KW-0539">Nucleus</keyword>
<dbReference type="GO" id="GO:0005634">
    <property type="term" value="C:nucleus"/>
    <property type="evidence" value="ECO:0007669"/>
    <property type="project" value="UniProtKB-SubCell"/>
</dbReference>
<evidence type="ECO:0000313" key="5">
    <source>
        <dbReference type="EMBL" id="KAF2903250.1"/>
    </source>
</evidence>
<dbReference type="EMBL" id="VTPC01001073">
    <property type="protein sequence ID" value="KAF2903250.1"/>
    <property type="molecule type" value="Genomic_DNA"/>
</dbReference>
<name>A0A8K0DMU1_IGNLU</name>
<evidence type="ECO:0000256" key="1">
    <source>
        <dbReference type="ARBA" id="ARBA00004123"/>
    </source>
</evidence>
<dbReference type="FunFam" id="1.10.150.40:FF:000002">
    <property type="entry name" value="Barrier to autointegration factor 2"/>
    <property type="match status" value="1"/>
</dbReference>
<reference evidence="5" key="1">
    <citation type="submission" date="2019-08" db="EMBL/GenBank/DDBJ databases">
        <title>The genome of the North American firefly Photinus pyralis.</title>
        <authorList>
            <consortium name="Photinus pyralis genome working group"/>
            <person name="Fallon T.R."/>
            <person name="Sander Lower S.E."/>
            <person name="Weng J.-K."/>
        </authorList>
    </citation>
    <scope>NUCLEOTIDE SEQUENCE</scope>
    <source>
        <strain evidence="5">TRF0915ILg1</strain>
        <tissue evidence="5">Whole body</tissue>
    </source>
</reference>
<accession>A0A8K0DMU1</accession>
<dbReference type="Proteomes" id="UP000801492">
    <property type="component" value="Unassembled WGS sequence"/>
</dbReference>
<dbReference type="InterPro" id="IPR036617">
    <property type="entry name" value="BAF_sf"/>
</dbReference>
<dbReference type="Pfam" id="PF02961">
    <property type="entry name" value="SAM_BAF"/>
    <property type="match status" value="1"/>
</dbReference>
<evidence type="ECO:0000256" key="2">
    <source>
        <dbReference type="ARBA" id="ARBA00023242"/>
    </source>
</evidence>
<dbReference type="OrthoDB" id="9997163at2759"/>
<dbReference type="SUPFAM" id="SSF47798">
    <property type="entry name" value="Barrier-to-autointegration factor, BAF"/>
    <property type="match status" value="1"/>
</dbReference>
<dbReference type="GO" id="GO:0000793">
    <property type="term" value="C:condensed chromosome"/>
    <property type="evidence" value="ECO:0007669"/>
    <property type="project" value="TreeGrafter"/>
</dbReference>
<proteinExistence type="predicted"/>
<comment type="subcellular location">
    <subcellularLocation>
        <location evidence="1">Nucleus</location>
    </subcellularLocation>
</comment>
<dbReference type="PANTHER" id="PTHR47507:SF6">
    <property type="entry name" value="BARRIER-TO-AUTOINTEGRATION FACTOR"/>
    <property type="match status" value="1"/>
</dbReference>